<reference evidence="4 5" key="1">
    <citation type="submission" date="2023-08" db="EMBL/GenBank/DDBJ databases">
        <title>Alcaligenaceae gen. nov., a novel taxon isolated from the sludge of Yixing Pesticide Factory.</title>
        <authorList>
            <person name="Ruan L."/>
        </authorList>
    </citation>
    <scope>NUCLEOTIDE SEQUENCE [LARGE SCALE GENOMIC DNA]</scope>
    <source>
        <strain evidence="4 5">LG-2</strain>
    </source>
</reference>
<evidence type="ECO:0000313" key="5">
    <source>
        <dbReference type="Proteomes" id="UP001232156"/>
    </source>
</evidence>
<keyword evidence="5" id="KW-1185">Reference proteome</keyword>
<evidence type="ECO:0000256" key="2">
    <source>
        <dbReference type="ARBA" id="ARBA00023235"/>
    </source>
</evidence>
<comment type="caution">
    <text evidence="4">The sequence shown here is derived from an EMBL/GenBank/DDBJ whole genome shotgun (WGS) entry which is preliminary data.</text>
</comment>
<dbReference type="EMBL" id="JAUZQE010000043">
    <property type="protein sequence ID" value="MDR4126924.1"/>
    <property type="molecule type" value="Genomic_DNA"/>
</dbReference>
<proteinExistence type="inferred from homology"/>
<dbReference type="InterPro" id="IPR004370">
    <property type="entry name" value="4-OT-like_dom"/>
</dbReference>
<dbReference type="Gene3D" id="3.30.429.10">
    <property type="entry name" value="Macrophage Migration Inhibitory Factor"/>
    <property type="match status" value="2"/>
</dbReference>
<feature type="domain" description="4-oxalocrotonate tautomerase-like" evidence="3">
    <location>
        <begin position="2"/>
        <end position="55"/>
    </location>
</feature>
<dbReference type="RefSeq" id="WP_165277483.1">
    <property type="nucleotide sequence ID" value="NZ_JAUZQE010000043.1"/>
</dbReference>
<dbReference type="SUPFAM" id="SSF55331">
    <property type="entry name" value="Tautomerase/MIF"/>
    <property type="match status" value="1"/>
</dbReference>
<gene>
    <name evidence="4" type="ORF">Q8947_13155</name>
</gene>
<dbReference type="PANTHER" id="PTHR35530">
    <property type="entry name" value="TAUTOMERASE-RELATED"/>
    <property type="match status" value="1"/>
</dbReference>
<evidence type="ECO:0000256" key="1">
    <source>
        <dbReference type="ARBA" id="ARBA00006723"/>
    </source>
</evidence>
<evidence type="ECO:0000259" key="3">
    <source>
        <dbReference type="Pfam" id="PF01361"/>
    </source>
</evidence>
<keyword evidence="2" id="KW-0413">Isomerase</keyword>
<evidence type="ECO:0000313" key="4">
    <source>
        <dbReference type="EMBL" id="MDR4126924.1"/>
    </source>
</evidence>
<dbReference type="InterPro" id="IPR014347">
    <property type="entry name" value="Tautomerase/MIF_sf"/>
</dbReference>
<dbReference type="Proteomes" id="UP001232156">
    <property type="component" value="Unassembled WGS sequence"/>
</dbReference>
<comment type="similarity">
    <text evidence="1">Belongs to the 4-oxalocrotonate tautomerase family.</text>
</comment>
<protein>
    <submittedName>
        <fullName evidence="4">Tautomerase family protein</fullName>
    </submittedName>
</protein>
<accession>A0ABU1D905</accession>
<feature type="domain" description="4-oxalocrotonate tautomerase-like" evidence="3">
    <location>
        <begin position="64"/>
        <end position="115"/>
    </location>
</feature>
<sequence>MPYVTISLTPGLSAEKKKELMQRCSDAVVESIGAPLTSVRVVVHELADDAYMNAGQFGAEGVIIVVDMIEGRTQAQKDALIAMLSRAAAEVSGLTEESHVRVRVVDFPRGNMGMANGLTALAG</sequence>
<organism evidence="4 5">
    <name type="scientific">Yanghanlia caeni</name>
    <dbReference type="NCBI Taxonomy" id="3064283"/>
    <lineage>
        <taxon>Bacteria</taxon>
        <taxon>Pseudomonadati</taxon>
        <taxon>Pseudomonadota</taxon>
        <taxon>Betaproteobacteria</taxon>
        <taxon>Burkholderiales</taxon>
        <taxon>Alcaligenaceae</taxon>
        <taxon>Yanghanlia</taxon>
    </lineage>
</organism>
<dbReference type="Pfam" id="PF01361">
    <property type="entry name" value="Tautomerase"/>
    <property type="match status" value="2"/>
</dbReference>
<name>A0ABU1D905_9BURK</name>
<dbReference type="PANTHER" id="PTHR35530:SF1">
    <property type="entry name" value="2-HYDROXYMUCONATE TAUTOMERASE"/>
    <property type="match status" value="1"/>
</dbReference>